<evidence type="ECO:0000259" key="2">
    <source>
        <dbReference type="Pfam" id="PF09250"/>
    </source>
</evidence>
<gene>
    <name evidence="3" type="ORF">A7U43_14080</name>
</gene>
<dbReference type="STRING" id="1682113.A7U43_14080"/>
<protein>
    <recommendedName>
        <fullName evidence="2">DNA primase/polymerase bifunctional N-terminal domain-containing protein</fullName>
    </recommendedName>
</protein>
<dbReference type="EMBL" id="CP015596">
    <property type="protein sequence ID" value="ANE80287.1"/>
    <property type="molecule type" value="Genomic_DNA"/>
</dbReference>
<evidence type="ECO:0000313" key="4">
    <source>
        <dbReference type="Proteomes" id="UP000077143"/>
    </source>
</evidence>
<reference evidence="3 4" key="1">
    <citation type="submission" date="2016-05" db="EMBL/GenBank/DDBJ databases">
        <title>Complete genome sequence of a phthalic acid esters degrading Mycobacterium sp. YC-RL4.</title>
        <authorList>
            <person name="Ren L."/>
            <person name="Fan S."/>
            <person name="Ruth N."/>
            <person name="Jia Y."/>
            <person name="Wang J."/>
            <person name="Qiao C."/>
        </authorList>
    </citation>
    <scope>NUCLEOTIDE SEQUENCE [LARGE SCALE GENOMIC DNA]</scope>
    <source>
        <strain evidence="3 4">YC-RL4</strain>
    </source>
</reference>
<dbReference type="Pfam" id="PF09250">
    <property type="entry name" value="Prim-Pol"/>
    <property type="match status" value="1"/>
</dbReference>
<name>A0A172UM44_9MYCO</name>
<feature type="domain" description="DNA primase/polymerase bifunctional N-terminal" evidence="2">
    <location>
        <begin position="10"/>
        <end position="148"/>
    </location>
</feature>
<dbReference type="KEGG" id="madi:A7U43_14080"/>
<evidence type="ECO:0000313" key="3">
    <source>
        <dbReference type="EMBL" id="ANE80287.1"/>
    </source>
</evidence>
<dbReference type="Proteomes" id="UP000077143">
    <property type="component" value="Chromosome"/>
</dbReference>
<feature type="region of interest" description="Disordered" evidence="1">
    <location>
        <begin position="1"/>
        <end position="21"/>
    </location>
</feature>
<dbReference type="InterPro" id="IPR015330">
    <property type="entry name" value="DNA_primase/pol_bifunc_N"/>
</dbReference>
<feature type="region of interest" description="Disordered" evidence="1">
    <location>
        <begin position="652"/>
        <end position="681"/>
    </location>
</feature>
<organism evidence="3 4">
    <name type="scientific">Mycobacterium adipatum</name>
    <dbReference type="NCBI Taxonomy" id="1682113"/>
    <lineage>
        <taxon>Bacteria</taxon>
        <taxon>Bacillati</taxon>
        <taxon>Actinomycetota</taxon>
        <taxon>Actinomycetes</taxon>
        <taxon>Mycobacteriales</taxon>
        <taxon>Mycobacteriaceae</taxon>
        <taxon>Mycobacterium</taxon>
    </lineage>
</organism>
<dbReference type="InterPro" id="IPR027417">
    <property type="entry name" value="P-loop_NTPase"/>
</dbReference>
<dbReference type="Pfam" id="PF13481">
    <property type="entry name" value="AAA_25"/>
    <property type="match status" value="1"/>
</dbReference>
<dbReference type="Gene3D" id="3.40.50.300">
    <property type="entry name" value="P-loop containing nucleotide triphosphate hydrolases"/>
    <property type="match status" value="1"/>
</dbReference>
<keyword evidence="4" id="KW-1185">Reference proteome</keyword>
<sequence>MPFKEKYPPPVGLTGHAAPLPTDDQIEQWRSRAGSQNICLRLAEVDDDHEVIGIDVDHYSKGNRDKTGFDQLTKLIAELGSLPDTWTATARTDGKSGIRFFRVPSGLAFPGQVDSDIELIRKGHRYAVVWPSVHPDGTEYRWYPPGTEPISNNRGVWDGTVPDAHSLPLLPDSWIDHLTGHRQRTDREHCKDSVSSVGEIEQWADATFYGDDDTQPCGLMRQKLDAAIKKVRESATYHDLLTNAHWNILHLAFEGHHGWCAAINEYEAVLYKTALARGGTTDRTDAELRREIWRSRVEALRKIKGLSDDRIQRGAAPVDASCVTVGCQQNTSNVIDFPNPTTIDSDDQAESSTYTTDVDRELHRLEVRAEAKRRFDAKSIGPLKRSAMSLTTFLSQPPNPTPMRIASLMPDAGRVVFSAPYKAGKTTAVGNLIRALVDGDPFLGAFAVNKPARRLVLIDNELSADMVRDWLLKQGIRNTDAVADVICLRGEVSTFDILNNHRRAEWAKWLRDLGCDYLIFDCLRPVLDALGLDENHDAGKFLTAFDELLAEAHTKGDATIVHHMGHANERSRGDSRIQDWPDAIWKLVRESADDEFSPRYFSATGRDVEVAQGLLDYDPATRHLTYRGTNRSDAQKQRKATAAHTEIIKLLRDDQSNGGNGLSQKKIEDESTKHPNVSRQTVRNALKTGVESGELANWDGPRGAKMYTLGKILDNHA</sequence>
<accession>A0A172UM44</accession>
<dbReference type="AlphaFoldDB" id="A0A172UM44"/>
<proteinExistence type="predicted"/>
<evidence type="ECO:0000256" key="1">
    <source>
        <dbReference type="SAM" id="MobiDB-lite"/>
    </source>
</evidence>